<dbReference type="AlphaFoldDB" id="A0A3R9FI23"/>
<dbReference type="PANTHER" id="PTHR36122:SF2">
    <property type="entry name" value="NICOTINAMIDE RIBOSIDE TRANSPORTER PNUC"/>
    <property type="match status" value="1"/>
</dbReference>
<organism evidence="9 10">
    <name type="scientific">Mesobacillus subterraneus</name>
    <dbReference type="NCBI Taxonomy" id="285983"/>
    <lineage>
        <taxon>Bacteria</taxon>
        <taxon>Bacillati</taxon>
        <taxon>Bacillota</taxon>
        <taxon>Bacilli</taxon>
        <taxon>Bacillales</taxon>
        <taxon>Bacillaceae</taxon>
        <taxon>Mesobacillus</taxon>
    </lineage>
</organism>
<keyword evidence="6 8" id="KW-1133">Transmembrane helix</keyword>
<evidence type="ECO:0000313" key="9">
    <source>
        <dbReference type="EMBL" id="RSD26901.1"/>
    </source>
</evidence>
<dbReference type="PANTHER" id="PTHR36122">
    <property type="entry name" value="NICOTINAMIDE RIBOSIDE TRANSPORTER PNUC"/>
    <property type="match status" value="1"/>
</dbReference>
<evidence type="ECO:0000256" key="6">
    <source>
        <dbReference type="ARBA" id="ARBA00022989"/>
    </source>
</evidence>
<proteinExistence type="inferred from homology"/>
<reference evidence="10" key="1">
    <citation type="submission" date="2018-12" db="EMBL/GenBank/DDBJ databases">
        <title>Bacillus chawlae sp. nov., Bacillus glennii sp. nov., and Bacillus saganii sp. nov. Isolated from the Vehicle Assembly Building at Kennedy Space Center where the Viking Spacecraft were Assembled.</title>
        <authorList>
            <person name="Seuylemezian A."/>
            <person name="Vaishampayan P."/>
        </authorList>
    </citation>
    <scope>NUCLEOTIDE SEQUENCE [LARGE SCALE GENOMIC DNA]</scope>
    <source>
        <strain evidence="10">DSM 13966</strain>
    </source>
</reference>
<evidence type="ECO:0000256" key="5">
    <source>
        <dbReference type="ARBA" id="ARBA00022692"/>
    </source>
</evidence>
<feature type="transmembrane region" description="Helical" evidence="8">
    <location>
        <begin position="175"/>
        <end position="195"/>
    </location>
</feature>
<keyword evidence="7 8" id="KW-0472">Membrane</keyword>
<accession>A0A3R9FI23</accession>
<keyword evidence="5 8" id="KW-0812">Transmembrane</keyword>
<evidence type="ECO:0000256" key="4">
    <source>
        <dbReference type="ARBA" id="ARBA00022475"/>
    </source>
</evidence>
<keyword evidence="4" id="KW-1003">Cell membrane</keyword>
<dbReference type="GO" id="GO:0034257">
    <property type="term" value="F:nicotinamide riboside transmembrane transporter activity"/>
    <property type="evidence" value="ECO:0007669"/>
    <property type="project" value="InterPro"/>
</dbReference>
<comment type="caution">
    <text evidence="9">The sequence shown here is derived from an EMBL/GenBank/DDBJ whole genome shotgun (WGS) entry which is preliminary data.</text>
</comment>
<name>A0A3R9FI23_9BACI</name>
<feature type="transmembrane region" description="Helical" evidence="8">
    <location>
        <begin position="80"/>
        <end position="98"/>
    </location>
</feature>
<protein>
    <submittedName>
        <fullName evidence="9">Nicotinamide riboside transporter PnuC</fullName>
    </submittedName>
</protein>
<comment type="subcellular location">
    <subcellularLocation>
        <location evidence="1">Cell membrane</location>
        <topology evidence="1">Multi-pass membrane protein</topology>
    </subcellularLocation>
</comment>
<evidence type="ECO:0000256" key="7">
    <source>
        <dbReference type="ARBA" id="ARBA00023136"/>
    </source>
</evidence>
<feature type="transmembrane region" description="Helical" evidence="8">
    <location>
        <begin position="7"/>
        <end position="27"/>
    </location>
</feature>
<feature type="transmembrane region" description="Helical" evidence="8">
    <location>
        <begin position="124"/>
        <end position="144"/>
    </location>
</feature>
<comment type="similarity">
    <text evidence="2">Belongs to the nicotinamide ribonucleoside (NR) uptake permease (TC 4.B.1) family.</text>
</comment>
<dbReference type="GO" id="GO:0005886">
    <property type="term" value="C:plasma membrane"/>
    <property type="evidence" value="ECO:0007669"/>
    <property type="project" value="UniProtKB-SubCell"/>
</dbReference>
<feature type="transmembrane region" description="Helical" evidence="8">
    <location>
        <begin position="201"/>
        <end position="219"/>
    </location>
</feature>
<dbReference type="NCBIfam" id="TIGR01528">
    <property type="entry name" value="NMN_trans_PnuC"/>
    <property type="match status" value="1"/>
</dbReference>
<evidence type="ECO:0000256" key="3">
    <source>
        <dbReference type="ARBA" id="ARBA00022448"/>
    </source>
</evidence>
<dbReference type="EMBL" id="RSFW01000014">
    <property type="protein sequence ID" value="RSD26901.1"/>
    <property type="molecule type" value="Genomic_DNA"/>
</dbReference>
<keyword evidence="3" id="KW-0813">Transport</keyword>
<evidence type="ECO:0000256" key="2">
    <source>
        <dbReference type="ARBA" id="ARBA00006669"/>
    </source>
</evidence>
<dbReference type="Pfam" id="PF04973">
    <property type="entry name" value="NMN_transporter"/>
    <property type="match status" value="1"/>
</dbReference>
<evidence type="ECO:0000256" key="8">
    <source>
        <dbReference type="SAM" id="Phobius"/>
    </source>
</evidence>
<evidence type="ECO:0000313" key="10">
    <source>
        <dbReference type="Proteomes" id="UP000279911"/>
    </source>
</evidence>
<dbReference type="InterPro" id="IPR006419">
    <property type="entry name" value="NMN_transpt_PnuC"/>
</dbReference>
<dbReference type="Proteomes" id="UP000279911">
    <property type="component" value="Unassembled WGS sequence"/>
</dbReference>
<evidence type="ECO:0000256" key="1">
    <source>
        <dbReference type="ARBA" id="ARBA00004651"/>
    </source>
</evidence>
<gene>
    <name evidence="9" type="ORF">EJA10_12275</name>
</gene>
<dbReference type="OrthoDB" id="9791248at2"/>
<sequence>MRFLKDWTAFEKSWLLIFTAVNIYLFFAWEDSLLGLISSITGMLCVVLVAKGKISNYYFGIIQTSTYAYIAYTYGLYGEAMLNGLFYFPVQFIGIYMWKKNQLKNSESVKGEDIPVQRLTKQGWVKLLAVVAISIVAYGFFLKYLGGKSVWIDSATNVLSVSAQILMLRRFAEQWALWISVNVLSIILWFGALVSTGGNELSMLVMWSAFLVNSIYGYMNWTKMSKEQELEKSS</sequence>